<feature type="domain" description="Solute-binding protein family 5" evidence="6">
    <location>
        <begin position="85"/>
        <end position="454"/>
    </location>
</feature>
<evidence type="ECO:0000313" key="7">
    <source>
        <dbReference type="EMBL" id="MDY0885699.1"/>
    </source>
</evidence>
<evidence type="ECO:0000313" key="8">
    <source>
        <dbReference type="Proteomes" id="UP001279642"/>
    </source>
</evidence>
<keyword evidence="4 5" id="KW-0732">Signal</keyword>
<evidence type="ECO:0000256" key="5">
    <source>
        <dbReference type="SAM" id="SignalP"/>
    </source>
</evidence>
<dbReference type="RefSeq" id="WP_320510774.1">
    <property type="nucleotide sequence ID" value="NZ_JAXCLW010000012.1"/>
</dbReference>
<evidence type="ECO:0000256" key="2">
    <source>
        <dbReference type="ARBA" id="ARBA00005695"/>
    </source>
</evidence>
<comment type="caution">
    <text evidence="7">The sequence shown here is derived from an EMBL/GenBank/DDBJ whole genome shotgun (WGS) entry which is preliminary data.</text>
</comment>
<keyword evidence="8" id="KW-1185">Reference proteome</keyword>
<dbReference type="Gene3D" id="3.40.190.10">
    <property type="entry name" value="Periplasmic binding protein-like II"/>
    <property type="match status" value="1"/>
</dbReference>
<dbReference type="EMBL" id="JAXCLW010000012">
    <property type="protein sequence ID" value="MDY0885699.1"/>
    <property type="molecule type" value="Genomic_DNA"/>
</dbReference>
<dbReference type="Pfam" id="PF00496">
    <property type="entry name" value="SBP_bac_5"/>
    <property type="match status" value="1"/>
</dbReference>
<organism evidence="7 8">
    <name type="scientific">Dongia soli</name>
    <dbReference type="NCBI Taxonomy" id="600628"/>
    <lineage>
        <taxon>Bacteria</taxon>
        <taxon>Pseudomonadati</taxon>
        <taxon>Pseudomonadota</taxon>
        <taxon>Alphaproteobacteria</taxon>
        <taxon>Rhodospirillales</taxon>
        <taxon>Dongiaceae</taxon>
        <taxon>Dongia</taxon>
    </lineage>
</organism>
<dbReference type="PANTHER" id="PTHR30290">
    <property type="entry name" value="PERIPLASMIC BINDING COMPONENT OF ABC TRANSPORTER"/>
    <property type="match status" value="1"/>
</dbReference>
<evidence type="ECO:0000256" key="4">
    <source>
        <dbReference type="ARBA" id="ARBA00022729"/>
    </source>
</evidence>
<dbReference type="InterPro" id="IPR023765">
    <property type="entry name" value="SBP_5_CS"/>
</dbReference>
<feature type="signal peptide" evidence="5">
    <location>
        <begin position="1"/>
        <end position="26"/>
    </location>
</feature>
<reference evidence="7 8" key="1">
    <citation type="journal article" date="2016" name="Antonie Van Leeuwenhoek">
        <title>Dongia soli sp. nov., isolated from soil from Dokdo, Korea.</title>
        <authorList>
            <person name="Kim D.U."/>
            <person name="Lee H."/>
            <person name="Kim H."/>
            <person name="Kim S.G."/>
            <person name="Ka J.O."/>
        </authorList>
    </citation>
    <scope>NUCLEOTIDE SEQUENCE [LARGE SCALE GENOMIC DNA]</scope>
    <source>
        <strain evidence="7 8">D78</strain>
    </source>
</reference>
<proteinExistence type="inferred from homology"/>
<dbReference type="CDD" id="cd00995">
    <property type="entry name" value="PBP2_NikA_DppA_OppA_like"/>
    <property type="match status" value="1"/>
</dbReference>
<sequence length="547" mass="60762">MTKRFTQRFTLGASFALALLASTALAGIATPGHAEEAKNGGSYSIVFKDDLNTLDPAIGYDFQNWTTIRSIFDGLMDYKHGTNDLVTDLAESYEVSPDGLTYTFKLRRGIKFQNGREMKAGDVKYSIDRVVDPKTQSPGAGYFTALKGYDDVASGKANELSGIETPDDYTVVFHLTQPDATMLHIMALNFSYVVPKEEVEKYGADFGQHPVGTGDYAMKEWVKGQHIVLERTPYPNHPGRPHADQITVQFGLEPVVQVLKVQNNEADLTGDIFPPAKFIEVTKNAALKDRFYEAKQLNLNYMTMNAHVKPFDNVKVRQAVSYAINKDRLVKILNNRGTVTDQVLPPAMAGYDANFKGYGYDPAKAKELLKEAGLEKGFETELYFANTDPWPRMGQSIQKDLAAIGVKVSLKGLDNAAFNGIASKVDGTPMTLTEWYADFPDPSNFYTPILGCASAAEGGYNYAHYCNKEIDKRAQAANAIADPAKTAERNAAWSKLFGDIIMRDAPWVPLLNPNRYTLRSDRIEGDKSYFVDVIHQPVPYEDVWVKK</sequence>
<name>A0ABU5EIT7_9PROT</name>
<gene>
    <name evidence="7" type="ORF">SMD27_22870</name>
</gene>
<dbReference type="Proteomes" id="UP001279642">
    <property type="component" value="Unassembled WGS sequence"/>
</dbReference>
<dbReference type="SUPFAM" id="SSF53850">
    <property type="entry name" value="Periplasmic binding protein-like II"/>
    <property type="match status" value="1"/>
</dbReference>
<dbReference type="InterPro" id="IPR000914">
    <property type="entry name" value="SBP_5_dom"/>
</dbReference>
<dbReference type="Gene3D" id="3.10.105.10">
    <property type="entry name" value="Dipeptide-binding Protein, Domain 3"/>
    <property type="match status" value="1"/>
</dbReference>
<comment type="similarity">
    <text evidence="2">Belongs to the bacterial solute-binding protein 5 family.</text>
</comment>
<dbReference type="PANTHER" id="PTHR30290:SF9">
    <property type="entry name" value="OLIGOPEPTIDE-BINDING PROTEIN APPA"/>
    <property type="match status" value="1"/>
</dbReference>
<evidence type="ECO:0000259" key="6">
    <source>
        <dbReference type="Pfam" id="PF00496"/>
    </source>
</evidence>
<feature type="chain" id="PRO_5046315702" evidence="5">
    <location>
        <begin position="27"/>
        <end position="547"/>
    </location>
</feature>
<dbReference type="PROSITE" id="PS01040">
    <property type="entry name" value="SBP_BACTERIAL_5"/>
    <property type="match status" value="1"/>
</dbReference>
<accession>A0ABU5EIT7</accession>
<evidence type="ECO:0000256" key="3">
    <source>
        <dbReference type="ARBA" id="ARBA00022448"/>
    </source>
</evidence>
<comment type="subcellular location">
    <subcellularLocation>
        <location evidence="1">Periplasm</location>
    </subcellularLocation>
</comment>
<protein>
    <submittedName>
        <fullName evidence="7">ABC transporter substrate-binding protein</fullName>
    </submittedName>
</protein>
<dbReference type="InterPro" id="IPR039424">
    <property type="entry name" value="SBP_5"/>
</dbReference>
<keyword evidence="3" id="KW-0813">Transport</keyword>
<dbReference type="PIRSF" id="PIRSF002741">
    <property type="entry name" value="MppA"/>
    <property type="match status" value="1"/>
</dbReference>
<evidence type="ECO:0000256" key="1">
    <source>
        <dbReference type="ARBA" id="ARBA00004418"/>
    </source>
</evidence>
<dbReference type="InterPro" id="IPR030678">
    <property type="entry name" value="Peptide/Ni-bd"/>
</dbReference>